<dbReference type="GO" id="GO:0006357">
    <property type="term" value="P:regulation of transcription by RNA polymerase II"/>
    <property type="evidence" value="ECO:0000318"/>
    <property type="project" value="GO_Central"/>
</dbReference>
<evidence type="ECO:0000256" key="2">
    <source>
        <dbReference type="ARBA" id="ARBA00006991"/>
    </source>
</evidence>
<evidence type="ECO:0000256" key="8">
    <source>
        <dbReference type="ARBA" id="ARBA00022833"/>
    </source>
</evidence>
<feature type="compositionally biased region" description="Polar residues" evidence="18">
    <location>
        <begin position="1261"/>
        <end position="1275"/>
    </location>
</feature>
<dbReference type="GO" id="GO:0008270">
    <property type="term" value="F:zinc ion binding"/>
    <property type="evidence" value="ECO:0007669"/>
    <property type="project" value="UniProtKB-KW"/>
</dbReference>
<dbReference type="InterPro" id="IPR013087">
    <property type="entry name" value="Znf_C2H2_type"/>
</dbReference>
<evidence type="ECO:0000256" key="12">
    <source>
        <dbReference type="ARBA" id="ARBA00023125"/>
    </source>
</evidence>
<dbReference type="GO" id="GO:0000981">
    <property type="term" value="F:DNA-binding transcription factor activity, RNA polymerase II-specific"/>
    <property type="evidence" value="ECO:0000318"/>
    <property type="project" value="GO_Central"/>
</dbReference>
<dbReference type="SUPFAM" id="SSF57667">
    <property type="entry name" value="beta-beta-alpha zinc fingers"/>
    <property type="match status" value="1"/>
</dbReference>
<reference evidence="20" key="3">
    <citation type="submission" date="2025-09" db="UniProtKB">
        <authorList>
            <consortium name="Ensembl"/>
        </authorList>
    </citation>
    <scope>IDENTIFICATION</scope>
</reference>
<gene>
    <name evidence="20" type="primary">ZNF518A</name>
</gene>
<keyword evidence="14" id="KW-0539">Nucleus</keyword>
<dbReference type="STRING" id="28377.ENSACAP00000006024"/>
<keyword evidence="3" id="KW-1017">Isopeptide bond</keyword>
<evidence type="ECO:0000256" key="13">
    <source>
        <dbReference type="ARBA" id="ARBA00023163"/>
    </source>
</evidence>
<keyword evidence="5" id="KW-0479">Metal-binding</keyword>
<evidence type="ECO:0000256" key="7">
    <source>
        <dbReference type="ARBA" id="ARBA00022771"/>
    </source>
</evidence>
<keyword evidence="4" id="KW-0597">Phosphoprotein</keyword>
<dbReference type="Bgee" id="ENSACAG00000006175">
    <property type="expression patterns" value="Expressed in forelimb bud and 13 other cell types or tissues"/>
</dbReference>
<evidence type="ECO:0000256" key="3">
    <source>
        <dbReference type="ARBA" id="ARBA00022499"/>
    </source>
</evidence>
<evidence type="ECO:0000256" key="9">
    <source>
        <dbReference type="ARBA" id="ARBA00022843"/>
    </source>
</evidence>
<evidence type="ECO:0000256" key="11">
    <source>
        <dbReference type="ARBA" id="ARBA00023015"/>
    </source>
</evidence>
<keyword evidence="6" id="KW-0677">Repeat</keyword>
<reference evidence="20" key="2">
    <citation type="submission" date="2025-08" db="UniProtKB">
        <authorList>
            <consortium name="Ensembl"/>
        </authorList>
    </citation>
    <scope>IDENTIFICATION</scope>
</reference>
<evidence type="ECO:0000313" key="21">
    <source>
        <dbReference type="Proteomes" id="UP000001646"/>
    </source>
</evidence>
<keyword evidence="11" id="KW-0805">Transcription regulation</keyword>
<evidence type="ECO:0000256" key="1">
    <source>
        <dbReference type="ARBA" id="ARBA00004123"/>
    </source>
</evidence>
<comment type="function">
    <text evidence="15">Through its association with the EHMT1-EHMT2/G9A and PRC2/EED-EZH2 histone methyltransferase complexes may function in gene silencing, regulating repressive post-translational methylation of histone tails at promoters of target genes.</text>
</comment>
<dbReference type="InterPro" id="IPR036236">
    <property type="entry name" value="Znf_C2H2_sf"/>
</dbReference>
<feature type="domain" description="C2H2-type" evidence="19">
    <location>
        <begin position="159"/>
        <end position="181"/>
    </location>
</feature>
<dbReference type="SMART" id="SM00355">
    <property type="entry name" value="ZnF_C2H2"/>
    <property type="match status" value="7"/>
</dbReference>
<evidence type="ECO:0000313" key="20">
    <source>
        <dbReference type="Ensembl" id="ENSACAP00000006024.2"/>
    </source>
</evidence>
<evidence type="ECO:0000256" key="15">
    <source>
        <dbReference type="ARBA" id="ARBA00054986"/>
    </source>
</evidence>
<accession>H9GB12</accession>
<keyword evidence="21" id="KW-1185">Reference proteome</keyword>
<keyword evidence="8" id="KW-0862">Zinc</keyword>
<feature type="region of interest" description="Disordered" evidence="18">
    <location>
        <begin position="1217"/>
        <end position="1294"/>
    </location>
</feature>
<evidence type="ECO:0000256" key="6">
    <source>
        <dbReference type="ARBA" id="ARBA00022737"/>
    </source>
</evidence>
<comment type="subcellular location">
    <subcellularLocation>
        <location evidence="1">Nucleus</location>
    </subcellularLocation>
</comment>
<comment type="similarity">
    <text evidence="2">Belongs to the krueppel C2H2-type zinc-finger protein family.</text>
</comment>
<dbReference type="PROSITE" id="PS50157">
    <property type="entry name" value="ZINC_FINGER_C2H2_2"/>
    <property type="match status" value="3"/>
</dbReference>
<dbReference type="HOGENOM" id="CLU_005711_0_0_1"/>
<feature type="compositionally biased region" description="Basic and acidic residues" evidence="18">
    <location>
        <begin position="1281"/>
        <end position="1291"/>
    </location>
</feature>
<evidence type="ECO:0000256" key="16">
    <source>
        <dbReference type="ARBA" id="ARBA00069539"/>
    </source>
</evidence>
<dbReference type="OMA" id="SCVEECM"/>
<evidence type="ECO:0000256" key="18">
    <source>
        <dbReference type="SAM" id="MobiDB-lite"/>
    </source>
</evidence>
<dbReference type="FunFam" id="3.30.160.60:FF:001423">
    <property type="entry name" value="Zinc finger protein 518A"/>
    <property type="match status" value="1"/>
</dbReference>
<evidence type="ECO:0000256" key="17">
    <source>
        <dbReference type="PROSITE-ProRule" id="PRU00042"/>
    </source>
</evidence>
<dbReference type="Ensembl" id="ENSACAT00000006158.2">
    <property type="protein sequence ID" value="ENSACAP00000006024.2"/>
    <property type="gene ID" value="ENSACAG00000006175.2"/>
</dbReference>
<keyword evidence="13" id="KW-0804">Transcription</keyword>
<evidence type="ECO:0000259" key="19">
    <source>
        <dbReference type="PROSITE" id="PS50157"/>
    </source>
</evidence>
<sequence length="1488" mass="166365">MPSEQELSCIQETSLLQEKVDRMCAPASAIAVEKSISQPATSDILTYGLKDVKIELPRVSIPNEVVSKHEIEKYMNLFQCKEKPVRTSFTQVDGNGGSLHCSENYTPCNKLGLHYEEGQKTSAKILNFSCTKCKNNIRYSPNDLQKHFQLLHHGELPSYPCEMCNYSANNFQSFNQHRRTHRSTLVKCEICNDDHRYTLLDLTKHFTSKHCVSGQFQCERCIFSTRDVGTFVQHIHRHNEIQYKCDTCNYVGFSKEEFQKHMASHTGMFPFTCQYCNYMASRKNYLLKHIFTLHKDRIYSKDKIDAVNSEKRMKTSTGLKLILKRYKTGASRKALWRRKKITSSCCRIGDEDTQVLKNMKEIQPKSEELDQSAKEPALNENNTLVNEKSIYSKTKSSPAVQCNRAEDGLGSGLGLLKKAVHGPTVLMVKNNKISVPANYSAKFMGFKMVDGKQHIVIKLLPTDRQNLPARNEVIKDCSTGCLPQSVDKPSFASGTRSHEINQVSRNSVNSLTSPPAFCSQYSGKIKQESMSSSNWNASQTVAPANVLVTKRAVQLSVNPDSSLPCDLVTRAETRHPVSWRNCVSQDHPQISTSDGTHMLHYDPMKKSFPTEFKVLNGEVNNSSKHNNLYCPSNDASNHALLPFHNYSKIDILDKSTDLMSNKNFPLPQRSASETTACVSKSASGLNLEKRSLYGFVNSDYSPVFSTNEPGYAIDRQHCAENHEHPQYLNSKVNQVLDHVAEKCKQENASNCVNSSVMPKITSVFSLQSNHASNYLSPEVNQSLQDVLKGQSVIQPHNYTKAAYNQPFPNNHTDGKILTHFKDSAVVCSLTHPPAKFKRELNVNCNTTNDAMNFRNGRDPVTSHRIEEINPPSGIAGIGMLLKTQTDSVIMHQLAKEKTHYSIRSANIAHSSLPEQNKSVVIQPSPNFFVPLRLAHQQGLQVISGTPSPKTGSDPQATHGATTSLLLNKGPGMILTFGGGSLGTIANATENNSQVLDKCVSKECSKEAVEMKPNTDSFKNVRNSASVSVCSGTAGASSISQPRKEQLNLTNSDNRISSLKILAGYQGSKVASLEPMKHPEIGQEQPVYALLPDGRQAVFLKCMSSNKSLIQNHIHNPADSQNTEPKKPGAMQQKLFLKIKTFPAVDNCLPVSNFVSSLQFTNTYSLNGPAVDLKRSTLSSSDGLLLSHRWMPANASLARDESIDPCTSMESVHSSRHAEICSKKRSSSSLQTVPANKRSSFGSQTSRSMANRFSKVRRHSKQTGAKVSDATVSQKNRNLKRGAREDLKEPPRKKTLHRKCKMKNQMDVNEFESLLHAPCRPRASKDTERILKLLPFNSKQLVKCPRRNQPVVVLNHPDADVPEVVNVMKTIAKFKGHVLKVSLSKRTIDALLEPAYYSSSLYIIADDLSRRKRKMLKPVSPVKERFVLKLTLKKTSKNNYQIVKTTSDNTLKMKFSCWFCGRIFDNQDNWVGHGQRHLMESTRDWNSLE</sequence>
<dbReference type="GeneTree" id="ENSGT00940000162006"/>
<dbReference type="GO" id="GO:0003677">
    <property type="term" value="F:DNA binding"/>
    <property type="evidence" value="ECO:0007669"/>
    <property type="project" value="UniProtKB-KW"/>
</dbReference>
<evidence type="ECO:0000256" key="5">
    <source>
        <dbReference type="ARBA" id="ARBA00022723"/>
    </source>
</evidence>
<feature type="compositionally biased region" description="Polar residues" evidence="18">
    <location>
        <begin position="1226"/>
        <end position="1250"/>
    </location>
</feature>
<organism evidence="20 21">
    <name type="scientific">Anolis carolinensis</name>
    <name type="common">Green anole</name>
    <name type="synonym">American chameleon</name>
    <dbReference type="NCBI Taxonomy" id="28377"/>
    <lineage>
        <taxon>Eukaryota</taxon>
        <taxon>Metazoa</taxon>
        <taxon>Chordata</taxon>
        <taxon>Craniata</taxon>
        <taxon>Vertebrata</taxon>
        <taxon>Euteleostomi</taxon>
        <taxon>Lepidosauria</taxon>
        <taxon>Squamata</taxon>
        <taxon>Bifurcata</taxon>
        <taxon>Unidentata</taxon>
        <taxon>Episquamata</taxon>
        <taxon>Toxicofera</taxon>
        <taxon>Iguania</taxon>
        <taxon>Dactyloidae</taxon>
        <taxon>Anolis</taxon>
    </lineage>
</organism>
<dbReference type="GeneID" id="100561458"/>
<dbReference type="CTD" id="9849"/>
<dbReference type="GO" id="GO:0006325">
    <property type="term" value="P:chromatin organization"/>
    <property type="evidence" value="ECO:0007669"/>
    <property type="project" value="UniProtKB-KW"/>
</dbReference>
<evidence type="ECO:0000256" key="10">
    <source>
        <dbReference type="ARBA" id="ARBA00022853"/>
    </source>
</evidence>
<dbReference type="eggNOG" id="KOG1721">
    <property type="taxonomic scope" value="Eukaryota"/>
</dbReference>
<dbReference type="FunCoup" id="H9GB12">
    <property type="interactions" value="569"/>
</dbReference>
<dbReference type="InParanoid" id="H9GB12"/>
<protein>
    <recommendedName>
        <fullName evidence="16">Zinc finger protein 518A</fullName>
    </recommendedName>
</protein>
<evidence type="ECO:0000256" key="4">
    <source>
        <dbReference type="ARBA" id="ARBA00022553"/>
    </source>
</evidence>
<keyword evidence="10" id="KW-0156">Chromatin regulator</keyword>
<dbReference type="InterPro" id="IPR050457">
    <property type="entry name" value="ZnFinger_BTB_dom_contain"/>
</dbReference>
<dbReference type="GO" id="GO:0005634">
    <property type="term" value="C:nucleus"/>
    <property type="evidence" value="ECO:0007669"/>
    <property type="project" value="UniProtKB-SubCell"/>
</dbReference>
<keyword evidence="12" id="KW-0238">DNA-binding</keyword>
<keyword evidence="9" id="KW-0832">Ubl conjugation</keyword>
<feature type="domain" description="C2H2-type" evidence="19">
    <location>
        <begin position="1454"/>
        <end position="1481"/>
    </location>
</feature>
<evidence type="ECO:0000256" key="14">
    <source>
        <dbReference type="ARBA" id="ARBA00023242"/>
    </source>
</evidence>
<feature type="domain" description="C2H2-type" evidence="19">
    <location>
        <begin position="243"/>
        <end position="270"/>
    </location>
</feature>
<dbReference type="Gene3D" id="3.30.160.60">
    <property type="entry name" value="Classic Zinc Finger"/>
    <property type="match status" value="2"/>
</dbReference>
<keyword evidence="7 17" id="KW-0863">Zinc-finger</keyword>
<dbReference type="PROSITE" id="PS00028">
    <property type="entry name" value="ZINC_FINGER_C2H2_1"/>
    <property type="match status" value="1"/>
</dbReference>
<dbReference type="Proteomes" id="UP000001646">
    <property type="component" value="Unplaced"/>
</dbReference>
<dbReference type="PANTHER" id="PTHR46105:SF28">
    <property type="entry name" value="ZINC FINGER PROTEIN 37-LIKE"/>
    <property type="match status" value="1"/>
</dbReference>
<name>H9GB12_ANOCA</name>
<reference evidence="20" key="1">
    <citation type="submission" date="2009-12" db="EMBL/GenBank/DDBJ databases">
        <title>The Genome Sequence of Anolis carolinensis (Green Anole Lizard).</title>
        <authorList>
            <consortium name="The Genome Sequencing Platform"/>
            <person name="Di Palma F."/>
            <person name="Alfoldi J."/>
            <person name="Heiman D."/>
            <person name="Young S."/>
            <person name="Grabherr M."/>
            <person name="Johnson J."/>
            <person name="Lander E.S."/>
            <person name="Lindblad-Toh K."/>
        </authorList>
    </citation>
    <scope>NUCLEOTIDE SEQUENCE [LARGE SCALE GENOMIC DNA]</scope>
    <source>
        <strain evidence="20">JBL SC #1</strain>
    </source>
</reference>
<dbReference type="KEGG" id="acs:100561458"/>
<dbReference type="OrthoDB" id="6778897at2759"/>
<dbReference type="PANTHER" id="PTHR46105">
    <property type="entry name" value="AGAP004733-PA"/>
    <property type="match status" value="1"/>
</dbReference>
<proteinExistence type="inferred from homology"/>